<dbReference type="CDD" id="cd04369">
    <property type="entry name" value="Bromodomain"/>
    <property type="match status" value="1"/>
</dbReference>
<dbReference type="EMBL" id="JACEFO010002615">
    <property type="protein sequence ID" value="KAF8654579.1"/>
    <property type="molecule type" value="Genomic_DNA"/>
</dbReference>
<dbReference type="SUPFAM" id="SSF47370">
    <property type="entry name" value="Bromodomain"/>
    <property type="match status" value="1"/>
</dbReference>
<feature type="compositionally biased region" description="Low complexity" evidence="3">
    <location>
        <begin position="261"/>
        <end position="274"/>
    </location>
</feature>
<feature type="region of interest" description="Disordered" evidence="3">
    <location>
        <begin position="193"/>
        <end position="350"/>
    </location>
</feature>
<dbReference type="Proteomes" id="UP000636709">
    <property type="component" value="Unassembled WGS sequence"/>
</dbReference>
<feature type="compositionally biased region" description="Basic and acidic residues" evidence="3">
    <location>
        <begin position="735"/>
        <end position="749"/>
    </location>
</feature>
<keyword evidence="1 2" id="KW-0103">Bromodomain</keyword>
<dbReference type="SUPFAM" id="SSF46689">
    <property type="entry name" value="Homeodomain-like"/>
    <property type="match status" value="1"/>
</dbReference>
<dbReference type="SMART" id="SM00297">
    <property type="entry name" value="BROMO"/>
    <property type="match status" value="1"/>
</dbReference>
<dbReference type="Gene3D" id="1.20.920.10">
    <property type="entry name" value="Bromodomain-like"/>
    <property type="match status" value="1"/>
</dbReference>
<dbReference type="PANTHER" id="PTHR37888:SF11">
    <property type="entry name" value="DNA-BINDING BROMODOMAIN-CONTAINING PROTEIN"/>
    <property type="match status" value="1"/>
</dbReference>
<evidence type="ECO:0000313" key="5">
    <source>
        <dbReference type="EMBL" id="KAF8654579.1"/>
    </source>
</evidence>
<dbReference type="OrthoDB" id="1742084at2759"/>
<dbReference type="SMART" id="SM00717">
    <property type="entry name" value="SANT"/>
    <property type="match status" value="1"/>
</dbReference>
<keyword evidence="6" id="KW-1185">Reference proteome</keyword>
<feature type="compositionally biased region" description="Basic and acidic residues" evidence="3">
    <location>
        <begin position="282"/>
        <end position="295"/>
    </location>
</feature>
<dbReference type="InterPro" id="IPR009057">
    <property type="entry name" value="Homeodomain-like_sf"/>
</dbReference>
<dbReference type="Pfam" id="PF00249">
    <property type="entry name" value="Myb_DNA-binding"/>
    <property type="match status" value="1"/>
</dbReference>
<dbReference type="PANTHER" id="PTHR37888">
    <property type="entry name" value="DNA-BINDING BROMODOMAIN-CONTAINING PROTEIN"/>
    <property type="match status" value="1"/>
</dbReference>
<feature type="region of interest" description="Disordered" evidence="3">
    <location>
        <begin position="555"/>
        <end position="584"/>
    </location>
</feature>
<proteinExistence type="predicted"/>
<evidence type="ECO:0000313" key="6">
    <source>
        <dbReference type="Proteomes" id="UP000636709"/>
    </source>
</evidence>
<feature type="compositionally biased region" description="Basic and acidic residues" evidence="3">
    <location>
        <begin position="612"/>
        <end position="622"/>
    </location>
</feature>
<dbReference type="CDD" id="cd00167">
    <property type="entry name" value="SANT"/>
    <property type="match status" value="1"/>
</dbReference>
<dbReference type="PROSITE" id="PS50014">
    <property type="entry name" value="BROMODOMAIN_2"/>
    <property type="match status" value="1"/>
</dbReference>
<dbReference type="Pfam" id="PF00439">
    <property type="entry name" value="Bromodomain"/>
    <property type="match status" value="1"/>
</dbReference>
<organism evidence="5 6">
    <name type="scientific">Digitaria exilis</name>
    <dbReference type="NCBI Taxonomy" id="1010633"/>
    <lineage>
        <taxon>Eukaryota</taxon>
        <taxon>Viridiplantae</taxon>
        <taxon>Streptophyta</taxon>
        <taxon>Embryophyta</taxon>
        <taxon>Tracheophyta</taxon>
        <taxon>Spermatophyta</taxon>
        <taxon>Magnoliopsida</taxon>
        <taxon>Liliopsida</taxon>
        <taxon>Poales</taxon>
        <taxon>Poaceae</taxon>
        <taxon>PACMAD clade</taxon>
        <taxon>Panicoideae</taxon>
        <taxon>Panicodae</taxon>
        <taxon>Paniceae</taxon>
        <taxon>Anthephorinae</taxon>
        <taxon>Digitaria</taxon>
    </lineage>
</organism>
<dbReference type="InterPro" id="IPR036427">
    <property type="entry name" value="Bromodomain-like_sf"/>
</dbReference>
<evidence type="ECO:0000256" key="2">
    <source>
        <dbReference type="PROSITE-ProRule" id="PRU00035"/>
    </source>
</evidence>
<feature type="compositionally biased region" description="Low complexity" evidence="3">
    <location>
        <begin position="567"/>
        <end position="576"/>
    </location>
</feature>
<protein>
    <recommendedName>
        <fullName evidence="4">Bromo domain-containing protein</fullName>
    </recommendedName>
</protein>
<feature type="compositionally biased region" description="Gly residues" evidence="3">
    <location>
        <begin position="787"/>
        <end position="796"/>
    </location>
</feature>
<dbReference type="AlphaFoldDB" id="A0A835E1C0"/>
<evidence type="ECO:0000259" key="4">
    <source>
        <dbReference type="PROSITE" id="PS50014"/>
    </source>
</evidence>
<dbReference type="InterPro" id="IPR001005">
    <property type="entry name" value="SANT/Myb"/>
</dbReference>
<name>A0A835E1C0_9POAL</name>
<dbReference type="InterPro" id="IPR001487">
    <property type="entry name" value="Bromodomain"/>
</dbReference>
<feature type="domain" description="Bromo" evidence="4">
    <location>
        <begin position="488"/>
        <end position="541"/>
    </location>
</feature>
<evidence type="ECO:0000256" key="1">
    <source>
        <dbReference type="ARBA" id="ARBA00023117"/>
    </source>
</evidence>
<feature type="region of interest" description="Disordered" evidence="3">
    <location>
        <begin position="608"/>
        <end position="700"/>
    </location>
</feature>
<feature type="compositionally biased region" description="Low complexity" evidence="3">
    <location>
        <begin position="341"/>
        <end position="350"/>
    </location>
</feature>
<feature type="compositionally biased region" description="Basic and acidic residues" evidence="3">
    <location>
        <begin position="193"/>
        <end position="202"/>
    </location>
</feature>
<reference evidence="5" key="1">
    <citation type="submission" date="2020-07" db="EMBL/GenBank/DDBJ databases">
        <title>Genome sequence and genetic diversity analysis of an under-domesticated orphan crop, white fonio (Digitaria exilis).</title>
        <authorList>
            <person name="Bennetzen J.L."/>
            <person name="Chen S."/>
            <person name="Ma X."/>
            <person name="Wang X."/>
            <person name="Yssel A.E.J."/>
            <person name="Chaluvadi S.R."/>
            <person name="Johnson M."/>
            <person name="Gangashetty P."/>
            <person name="Hamidou F."/>
            <person name="Sanogo M.D."/>
            <person name="Zwaenepoel A."/>
            <person name="Wallace J."/>
            <person name="Van De Peer Y."/>
            <person name="Van Deynze A."/>
        </authorList>
    </citation>
    <scope>NUCLEOTIDE SEQUENCE</scope>
    <source>
        <tissue evidence="5">Leaves</tissue>
    </source>
</reference>
<accession>A0A835E1C0</accession>
<feature type="region of interest" description="Disordered" evidence="3">
    <location>
        <begin position="734"/>
        <end position="796"/>
    </location>
</feature>
<sequence length="796" mass="83792">MLYGIAPRYHWAVPVLLRSASQNKHRTTRFAGLFGALKQAAASRRHGGDGTRRGLTFPPNPWGRRYEPPPTTGRGAGTARMTARSDDPGVSPGTSAAAGGEIWGTWEELLLACAVRRHGTDSWDSVAMEVQSRCPAAAASRLTPTGCRLRFRLLHRRFAAGGAEKDGGDEDPDAAAAEEWVEELRKLRVAELRREEERERSISGEANPPSVKAEEDEEEPAEGKGSLEEDAAGGEDRVSGGESGRSCKESNSSDLKRPADDAGVASAAGDGAAAAREEEEEAAARESLDVKREQVSGESVAGSKEADKESSDVQSSASPSRRREREGGGGCGGGGEEAEAEASASPSARAALPAAEAEALLAFLESVRTSKPGSVFERRLESQFACTRKSDHLAGNVIVRTRRVSPQQWTGRGATVPREGDVLMGRRPIRGVVGGAGEARFVFVRVVPGAPIMRRHVGFFNSDVWAWLVGHCSVLPRSTSVLTDDTKYGSLIRRHVDLETIRSKLEAGGNACYGSASEFYRDLLLLCANALVFFPRGSPEHAAAARTRALVSKHMAASLSKDQPGTAGKSAVAPPSKKAKAEADVGSLLEKTAPIIVCRKRSSIAKAAAAASKEEKVDKGETEREEEENEAGKKKKAGVAKDKARGLRTNKTRAAPVKKAAPNQKKGDKGSDSDTPAEGTKKPDKKGGTGAAGSGAAVAKKRNAVNFLNRMKQGSAPSTERVSLLETLKLSAAAEQKKAGKGSEGKKETAGGSGSKRGTPPGRRNVGRPSKRAAAPPSPPPAKRGRGGGGKRGGKK</sequence>
<comment type="caution">
    <text evidence="5">The sequence shown here is derived from an EMBL/GenBank/DDBJ whole genome shotgun (WGS) entry which is preliminary data.</text>
</comment>
<gene>
    <name evidence="5" type="ORF">HU200_061776</name>
</gene>
<feature type="region of interest" description="Disordered" evidence="3">
    <location>
        <begin position="42"/>
        <end position="98"/>
    </location>
</feature>
<evidence type="ECO:0000256" key="3">
    <source>
        <dbReference type="SAM" id="MobiDB-lite"/>
    </source>
</evidence>